<evidence type="ECO:0000313" key="2">
    <source>
        <dbReference type="EMBL" id="GAB1290915.1"/>
    </source>
</evidence>
<accession>A0ABQ0EVJ9</accession>
<comment type="caution">
    <text evidence="2">The sequence shown here is derived from an EMBL/GenBank/DDBJ whole genome shotgun (WGS) entry which is preliminary data.</text>
</comment>
<evidence type="ECO:0000256" key="1">
    <source>
        <dbReference type="SAM" id="MobiDB-lite"/>
    </source>
</evidence>
<keyword evidence="3" id="KW-1185">Reference proteome</keyword>
<evidence type="ECO:0000313" key="3">
    <source>
        <dbReference type="Proteomes" id="UP001623349"/>
    </source>
</evidence>
<name>A0ABQ0EVJ9_APOSI</name>
<dbReference type="EMBL" id="BAAFST010000006">
    <property type="protein sequence ID" value="GAB1290915.1"/>
    <property type="molecule type" value="Genomic_DNA"/>
</dbReference>
<protein>
    <submittedName>
        <fullName evidence="2">T-cell surface glycoprotein CD8 alpha chain</fullName>
    </submittedName>
</protein>
<dbReference type="Proteomes" id="UP001623349">
    <property type="component" value="Unassembled WGS sequence"/>
</dbReference>
<sequence>MGRDWTSPVIFTSGHPWPEPAGSSCCPWSPLSSATTGTEGGFANVPEPLVRQGGKPRPSEKFV</sequence>
<reference evidence="2 3" key="1">
    <citation type="submission" date="2024-08" db="EMBL/GenBank/DDBJ databases">
        <title>The draft genome of Apodemus speciosus.</title>
        <authorList>
            <person name="Nabeshima K."/>
            <person name="Suzuki S."/>
            <person name="Onuma M."/>
        </authorList>
    </citation>
    <scope>NUCLEOTIDE SEQUENCE [LARGE SCALE GENOMIC DNA]</scope>
    <source>
        <strain evidence="2">IB14-021</strain>
    </source>
</reference>
<proteinExistence type="predicted"/>
<organism evidence="2 3">
    <name type="scientific">Apodemus speciosus</name>
    <name type="common">Large Japanese field mouse</name>
    <dbReference type="NCBI Taxonomy" id="105296"/>
    <lineage>
        <taxon>Eukaryota</taxon>
        <taxon>Metazoa</taxon>
        <taxon>Chordata</taxon>
        <taxon>Craniata</taxon>
        <taxon>Vertebrata</taxon>
        <taxon>Euteleostomi</taxon>
        <taxon>Mammalia</taxon>
        <taxon>Eutheria</taxon>
        <taxon>Euarchontoglires</taxon>
        <taxon>Glires</taxon>
        <taxon>Rodentia</taxon>
        <taxon>Myomorpha</taxon>
        <taxon>Muroidea</taxon>
        <taxon>Muridae</taxon>
        <taxon>Murinae</taxon>
        <taxon>Apodemus</taxon>
    </lineage>
</organism>
<gene>
    <name evidence="2" type="ORF">APTSU1_000614500</name>
</gene>
<feature type="region of interest" description="Disordered" evidence="1">
    <location>
        <begin position="1"/>
        <end position="63"/>
    </location>
</feature>